<keyword evidence="1" id="KW-0732">Signal</keyword>
<dbReference type="STRING" id="234267.Acid_5243"/>
<proteinExistence type="predicted"/>
<evidence type="ECO:0008006" key="3">
    <source>
        <dbReference type="Google" id="ProtNLM"/>
    </source>
</evidence>
<dbReference type="InParanoid" id="Q01VW9"/>
<accession>Q01VW9</accession>
<organism evidence="2">
    <name type="scientific">Solibacter usitatus (strain Ellin6076)</name>
    <dbReference type="NCBI Taxonomy" id="234267"/>
    <lineage>
        <taxon>Bacteria</taxon>
        <taxon>Pseudomonadati</taxon>
        <taxon>Acidobacteriota</taxon>
        <taxon>Terriglobia</taxon>
        <taxon>Bryobacterales</taxon>
        <taxon>Solibacteraceae</taxon>
        <taxon>Candidatus Solibacter</taxon>
    </lineage>
</organism>
<feature type="chain" id="PRO_5004162729" description="DUF5666 domain-containing protein" evidence="1">
    <location>
        <begin position="27"/>
        <end position="117"/>
    </location>
</feature>
<evidence type="ECO:0000313" key="2">
    <source>
        <dbReference type="EMBL" id="ABJ86196.1"/>
    </source>
</evidence>
<name>Q01VW9_SOLUE</name>
<gene>
    <name evidence="2" type="ordered locus">Acid_5243</name>
</gene>
<evidence type="ECO:0000256" key="1">
    <source>
        <dbReference type="SAM" id="SignalP"/>
    </source>
</evidence>
<dbReference type="EMBL" id="CP000473">
    <property type="protein sequence ID" value="ABJ86196.1"/>
    <property type="molecule type" value="Genomic_DNA"/>
</dbReference>
<reference evidence="2" key="1">
    <citation type="submission" date="2006-10" db="EMBL/GenBank/DDBJ databases">
        <title>Complete sequence of Solibacter usitatus Ellin6076.</title>
        <authorList>
            <consortium name="US DOE Joint Genome Institute"/>
            <person name="Copeland A."/>
            <person name="Lucas S."/>
            <person name="Lapidus A."/>
            <person name="Barry K."/>
            <person name="Detter J.C."/>
            <person name="Glavina del Rio T."/>
            <person name="Hammon N."/>
            <person name="Israni S."/>
            <person name="Dalin E."/>
            <person name="Tice H."/>
            <person name="Pitluck S."/>
            <person name="Thompson L.S."/>
            <person name="Brettin T."/>
            <person name="Bruce D."/>
            <person name="Han C."/>
            <person name="Tapia R."/>
            <person name="Gilna P."/>
            <person name="Schmutz J."/>
            <person name="Larimer F."/>
            <person name="Land M."/>
            <person name="Hauser L."/>
            <person name="Kyrpides N."/>
            <person name="Mikhailova N."/>
            <person name="Janssen P.H."/>
            <person name="Kuske C.R."/>
            <person name="Richardson P."/>
        </authorList>
    </citation>
    <scope>NUCLEOTIDE SEQUENCE</scope>
    <source>
        <strain evidence="2">Ellin6076</strain>
    </source>
</reference>
<dbReference type="KEGG" id="sus:Acid_5243"/>
<dbReference type="AlphaFoldDB" id="Q01VW9"/>
<dbReference type="HOGENOM" id="CLU_2083311_0_0_0"/>
<feature type="signal peptide" evidence="1">
    <location>
        <begin position="1"/>
        <end position="26"/>
    </location>
</feature>
<protein>
    <recommendedName>
        <fullName evidence="3">DUF5666 domain-containing protein</fullName>
    </recommendedName>
</protein>
<sequence length="117" mass="12325" precursor="true">MRKLNQLTRLLAAGLLLSGLSAGLFAQAQQDKSERDRMNNTTLTGCLSKDASGAYTLTDETTGVKTTVAGAADLEKYSANNKVTLTGAAKTDASGKSIFEVSKLKHVSDTCKVPSQQ</sequence>